<dbReference type="InterPro" id="IPR032805">
    <property type="entry name" value="Wax_synthase_dom"/>
</dbReference>
<keyword evidence="2 5" id="KW-0812">Transmembrane</keyword>
<name>A0A1E3BFI9_ASPCR</name>
<reference evidence="7 8" key="1">
    <citation type="journal article" date="2016" name="BMC Genomics">
        <title>Comparative genomic and transcriptomic analyses of the Fuzhuan brick tea-fermentation fungus Aspergillus cristatus.</title>
        <authorList>
            <person name="Ge Y."/>
            <person name="Wang Y."/>
            <person name="Liu Y."/>
            <person name="Tan Y."/>
            <person name="Ren X."/>
            <person name="Zhang X."/>
            <person name="Hyde K.D."/>
            <person name="Liu Y."/>
            <person name="Liu Z."/>
        </authorList>
    </citation>
    <scope>NUCLEOTIDE SEQUENCE [LARGE SCALE GENOMIC DNA]</scope>
    <source>
        <strain evidence="7 8">GZAAS20.1005</strain>
    </source>
</reference>
<dbReference type="OrthoDB" id="1077582at2759"/>
<comment type="subcellular location">
    <subcellularLocation>
        <location evidence="1">Membrane</location>
        <topology evidence="1">Multi-pass membrane protein</topology>
    </subcellularLocation>
</comment>
<dbReference type="Pfam" id="PF13813">
    <property type="entry name" value="MBOAT_2"/>
    <property type="match status" value="1"/>
</dbReference>
<gene>
    <name evidence="7" type="ORF">SI65_05773</name>
</gene>
<evidence type="ECO:0000256" key="2">
    <source>
        <dbReference type="ARBA" id="ARBA00022692"/>
    </source>
</evidence>
<dbReference type="AlphaFoldDB" id="A0A1E3BFI9"/>
<keyword evidence="8" id="KW-1185">Reference proteome</keyword>
<feature type="domain" description="Wax synthase" evidence="6">
    <location>
        <begin position="244"/>
        <end position="321"/>
    </location>
</feature>
<sequence length="409" mass="46591">MLKLPALASLPDALSSLVPPDAERKPYPPWFEPVFYLSCAAVFLQTSRLVRVSWYLGVVLPLATQMLQYTKGNNIENYIAGLTIPASVVRVLDLALCHEPQREFWKIRGGTSKKEDKGMAWPQGVFVRARWAFELLVSSRAIGWNIQAKNVPKGPNQGYGRFHFLCKRLTESIIAFLIVDGITYYRRTVVAPMVQSQTFWDIPLQYQILISWLSGYQVYNLLNMQYNLAAIGTTVLGICEPDDWPPLFGSFLPSNLWSVRRLWGSAWHQMMRRACNFWGGLACDLTRAKRGTLQRRYTDLYAAFGFSAVIHTVGSLCLRSEEHAFYQGVFYVMQPFMITLEDFVIYLGKSVGLQQNRLTGYVGFAFVCVWISFCFRYMAAAESACGWNLENPLPFSVAAQLHQYYLALH</sequence>
<dbReference type="GO" id="GO:0016020">
    <property type="term" value="C:membrane"/>
    <property type="evidence" value="ECO:0007669"/>
    <property type="project" value="UniProtKB-SubCell"/>
</dbReference>
<evidence type="ECO:0000256" key="4">
    <source>
        <dbReference type="ARBA" id="ARBA00023136"/>
    </source>
</evidence>
<evidence type="ECO:0000313" key="7">
    <source>
        <dbReference type="EMBL" id="ODM19156.1"/>
    </source>
</evidence>
<dbReference type="Proteomes" id="UP000094569">
    <property type="component" value="Unassembled WGS sequence"/>
</dbReference>
<dbReference type="VEuPathDB" id="FungiDB:SI65_05773"/>
<evidence type="ECO:0000256" key="1">
    <source>
        <dbReference type="ARBA" id="ARBA00004141"/>
    </source>
</evidence>
<feature type="transmembrane region" description="Helical" evidence="5">
    <location>
        <begin position="330"/>
        <end position="348"/>
    </location>
</feature>
<evidence type="ECO:0000256" key="5">
    <source>
        <dbReference type="SAM" id="Phobius"/>
    </source>
</evidence>
<accession>A0A1E3BFI9</accession>
<evidence type="ECO:0000256" key="3">
    <source>
        <dbReference type="ARBA" id="ARBA00022989"/>
    </source>
</evidence>
<comment type="caution">
    <text evidence="7">The sequence shown here is derived from an EMBL/GenBank/DDBJ whole genome shotgun (WGS) entry which is preliminary data.</text>
</comment>
<organism evidence="7 8">
    <name type="scientific">Aspergillus cristatus</name>
    <name type="common">Chinese Fuzhuan brick tea-fermentation fungus</name>
    <name type="synonym">Eurotium cristatum</name>
    <dbReference type="NCBI Taxonomy" id="573508"/>
    <lineage>
        <taxon>Eukaryota</taxon>
        <taxon>Fungi</taxon>
        <taxon>Dikarya</taxon>
        <taxon>Ascomycota</taxon>
        <taxon>Pezizomycotina</taxon>
        <taxon>Eurotiomycetes</taxon>
        <taxon>Eurotiomycetidae</taxon>
        <taxon>Eurotiales</taxon>
        <taxon>Aspergillaceae</taxon>
        <taxon>Aspergillus</taxon>
        <taxon>Aspergillus subgen. Aspergillus</taxon>
    </lineage>
</organism>
<feature type="transmembrane region" description="Helical" evidence="5">
    <location>
        <begin position="360"/>
        <end position="379"/>
    </location>
</feature>
<dbReference type="EMBL" id="JXNT01000005">
    <property type="protein sequence ID" value="ODM19156.1"/>
    <property type="molecule type" value="Genomic_DNA"/>
</dbReference>
<keyword evidence="3 5" id="KW-1133">Transmembrane helix</keyword>
<evidence type="ECO:0000313" key="8">
    <source>
        <dbReference type="Proteomes" id="UP000094569"/>
    </source>
</evidence>
<dbReference type="STRING" id="573508.A0A1E3BFI9"/>
<proteinExistence type="predicted"/>
<keyword evidence="4 5" id="KW-0472">Membrane</keyword>
<protein>
    <recommendedName>
        <fullName evidence="6">Wax synthase domain-containing protein</fullName>
    </recommendedName>
</protein>
<evidence type="ECO:0000259" key="6">
    <source>
        <dbReference type="Pfam" id="PF13813"/>
    </source>
</evidence>